<dbReference type="Proteomes" id="UP000191812">
    <property type="component" value="Unassembled WGS sequence"/>
</dbReference>
<gene>
    <name evidence="1" type="ORF">AGR13a_Cc60028</name>
</gene>
<dbReference type="EMBL" id="FBWH01000031">
    <property type="protein sequence ID" value="CUX41886.1"/>
    <property type="molecule type" value="Genomic_DNA"/>
</dbReference>
<accession>A0ABM9VHW6</accession>
<protein>
    <recommendedName>
        <fullName evidence="3">Limonene hydroxylase</fullName>
    </recommendedName>
</protein>
<keyword evidence="2" id="KW-1185">Reference proteome</keyword>
<proteinExistence type="predicted"/>
<evidence type="ECO:0008006" key="3">
    <source>
        <dbReference type="Google" id="ProtNLM"/>
    </source>
</evidence>
<dbReference type="RefSeq" id="WP_080833638.1">
    <property type="nucleotide sequence ID" value="NZ_LT009756.1"/>
</dbReference>
<organism evidence="1 2">
    <name type="scientific">Agrobacterium genomosp. 13 str. CFBP 6927</name>
    <dbReference type="NCBI Taxonomy" id="1183428"/>
    <lineage>
        <taxon>Bacteria</taxon>
        <taxon>Pseudomonadati</taxon>
        <taxon>Pseudomonadota</taxon>
        <taxon>Alphaproteobacteria</taxon>
        <taxon>Hyphomicrobiales</taxon>
        <taxon>Rhizobiaceae</taxon>
        <taxon>Rhizobium/Agrobacterium group</taxon>
        <taxon>Agrobacterium</taxon>
        <taxon>Agrobacterium tumefaciens complex</taxon>
    </lineage>
</organism>
<name>A0ABM9VHW6_9HYPH</name>
<evidence type="ECO:0000313" key="2">
    <source>
        <dbReference type="Proteomes" id="UP000191812"/>
    </source>
</evidence>
<reference evidence="1 2" key="1">
    <citation type="submission" date="2016-01" db="EMBL/GenBank/DDBJ databases">
        <authorList>
            <person name="Regsiter A."/>
            <person name="william w."/>
        </authorList>
    </citation>
    <scope>NUCLEOTIDE SEQUENCE [LARGE SCALE GENOMIC DNA]</scope>
    <source>
        <strain evidence="1 2">CFBP 6927</strain>
    </source>
</reference>
<sequence>MLSFFKKNIWPPNKKNPPWGSAASIYAHIATHIDPEKPTGLSEEGYRLPDEPAGNPNEISFAPGVMDGVMSHHGASKPESQIVSELYAALKLATENASESNIRALYLLIKDGSALSVIDPLIEKMRLERALDAGRLYEIAHWFTTHAAHREPVKFSMALLGLLRGSDETVTFLTLGRHDEFTLYAAAAISGNDSYGEIVLWKLAEAVEGWGRIHAVERLVGTVDPEIKGWLIREGYKNAVMYEYLACICARAGDLHIALQAARIDDDLLNSACEIVDTLILGDDGPAEGFSDYEHGCAVVGALLEHGKERFDSVSHYSFISRLRDRLDEHYSGERKLQHDWSADAVDHVSRSVSDLLAKDHWKPAICGALDVGDRQEFWNASRVSQKFGIDPWPYFYARTEAGEEYWWDLMRSSDVDRIDQVLKLGLKCIPLGEIAKGPGTEMGLGPGYSAHAALDFILQDLGKFPGKGWAFISAGLQSPVVRNRNMSIRALSSWDRKQWPHEALVALRRLKELETDDDIRQRIEDLLAAKEI</sequence>
<evidence type="ECO:0000313" key="1">
    <source>
        <dbReference type="EMBL" id="CUX41886.1"/>
    </source>
</evidence>
<comment type="caution">
    <text evidence="1">The sequence shown here is derived from an EMBL/GenBank/DDBJ whole genome shotgun (WGS) entry which is preliminary data.</text>
</comment>